<accession>A0ABY9KY18</accession>
<evidence type="ECO:0008006" key="3">
    <source>
        <dbReference type="Google" id="ProtNLM"/>
    </source>
</evidence>
<protein>
    <recommendedName>
        <fullName evidence="3">Lipoprotein</fullName>
    </recommendedName>
</protein>
<keyword evidence="2" id="KW-1185">Reference proteome</keyword>
<reference evidence="1" key="1">
    <citation type="submission" date="2023-06" db="EMBL/GenBank/DDBJ databases">
        <title>A Treasure from Seagulls: Isolation and Description of Aciduricobacillus qingdaonensis gen. nov., sp. nov., a Rare Obligately Uric Acid-utilizing Member in the Family Bacillaceae.</title>
        <authorList>
            <person name="Liu W."/>
            <person name="Wang B."/>
        </authorList>
    </citation>
    <scope>NUCLEOTIDE SEQUENCE</scope>
    <source>
        <strain evidence="1">44XB</strain>
    </source>
</reference>
<dbReference type="RefSeq" id="WP_348029325.1">
    <property type="nucleotide sequence ID" value="NZ_CP129113.1"/>
</dbReference>
<organism evidence="1 2">
    <name type="scientific">Aciduricibacillus chroicocephali</name>
    <dbReference type="NCBI Taxonomy" id="3054939"/>
    <lineage>
        <taxon>Bacteria</taxon>
        <taxon>Bacillati</taxon>
        <taxon>Bacillota</taxon>
        <taxon>Bacilli</taxon>
        <taxon>Bacillales</taxon>
        <taxon>Bacillaceae</taxon>
        <taxon>Aciduricibacillus</taxon>
    </lineage>
</organism>
<name>A0ABY9KY18_9BACI</name>
<dbReference type="Proteomes" id="UP001180087">
    <property type="component" value="Chromosome"/>
</dbReference>
<proteinExistence type="predicted"/>
<gene>
    <name evidence="1" type="ORF">QR721_04810</name>
</gene>
<dbReference type="EMBL" id="CP129113">
    <property type="protein sequence ID" value="WLV25534.1"/>
    <property type="molecule type" value="Genomic_DNA"/>
</dbReference>
<evidence type="ECO:0000313" key="1">
    <source>
        <dbReference type="EMBL" id="WLV25534.1"/>
    </source>
</evidence>
<evidence type="ECO:0000313" key="2">
    <source>
        <dbReference type="Proteomes" id="UP001180087"/>
    </source>
</evidence>
<sequence>MKKWLLCIALTGAILNGCSDKENATEPDDAAEQDTVVKPQTEELVPTGFKDIQFNKDQENIYVKGEAKAENGIFYYKVETQEGKELLPEKEIKLAHSHAYLPYKLKLDRNKLNADKVVILRMYSKNDKGKPTDQNYFPIEQDKIELKKQ</sequence>